<accession>A0A9D2MIB5</accession>
<gene>
    <name evidence="1" type="ORF">IAA37_05560</name>
</gene>
<comment type="caution">
    <text evidence="1">The sequence shown here is derived from an EMBL/GenBank/DDBJ whole genome shotgun (WGS) entry which is preliminary data.</text>
</comment>
<name>A0A9D2MIB5_9FIRM</name>
<reference evidence="1" key="1">
    <citation type="journal article" date="2021" name="PeerJ">
        <title>Extensive microbial diversity within the chicken gut microbiome revealed by metagenomics and culture.</title>
        <authorList>
            <person name="Gilroy R."/>
            <person name="Ravi A."/>
            <person name="Getino M."/>
            <person name="Pursley I."/>
            <person name="Horton D.L."/>
            <person name="Alikhan N.F."/>
            <person name="Baker D."/>
            <person name="Gharbi K."/>
            <person name="Hall N."/>
            <person name="Watson M."/>
            <person name="Adriaenssens E.M."/>
            <person name="Foster-Nyarko E."/>
            <person name="Jarju S."/>
            <person name="Secka A."/>
            <person name="Antonio M."/>
            <person name="Oren A."/>
            <person name="Chaudhuri R.R."/>
            <person name="La Ragione R."/>
            <person name="Hildebrand F."/>
            <person name="Pallen M.J."/>
        </authorList>
    </citation>
    <scope>NUCLEOTIDE SEQUENCE</scope>
    <source>
        <strain evidence="1">CHK188-16595</strain>
    </source>
</reference>
<protein>
    <submittedName>
        <fullName evidence="1">Uncharacterized protein</fullName>
    </submittedName>
</protein>
<organism evidence="1 2">
    <name type="scientific">Candidatus Eubacterium faecale</name>
    <dbReference type="NCBI Taxonomy" id="2838568"/>
    <lineage>
        <taxon>Bacteria</taxon>
        <taxon>Bacillati</taxon>
        <taxon>Bacillota</taxon>
        <taxon>Clostridia</taxon>
        <taxon>Eubacteriales</taxon>
        <taxon>Eubacteriaceae</taxon>
        <taxon>Eubacterium</taxon>
    </lineage>
</organism>
<reference evidence="1" key="2">
    <citation type="submission" date="2021-04" db="EMBL/GenBank/DDBJ databases">
        <authorList>
            <person name="Gilroy R."/>
        </authorList>
    </citation>
    <scope>NUCLEOTIDE SEQUENCE</scope>
    <source>
        <strain evidence="1">CHK188-16595</strain>
    </source>
</reference>
<dbReference type="AlphaFoldDB" id="A0A9D2MIB5"/>
<evidence type="ECO:0000313" key="2">
    <source>
        <dbReference type="Proteomes" id="UP000823877"/>
    </source>
</evidence>
<dbReference type="Proteomes" id="UP000823877">
    <property type="component" value="Unassembled WGS sequence"/>
</dbReference>
<sequence>MTFGEFVSELKNRYPNYVGINHVDYDVMDAERNEGDGDFIYETDRLVIGRYIHTLKLFKPGSDEYETVDFCAYGLGYKFYETPDDYELTEYNNFEYLFV</sequence>
<dbReference type="EMBL" id="DWXN01000010">
    <property type="protein sequence ID" value="HJB75127.1"/>
    <property type="molecule type" value="Genomic_DNA"/>
</dbReference>
<evidence type="ECO:0000313" key="1">
    <source>
        <dbReference type="EMBL" id="HJB75127.1"/>
    </source>
</evidence>
<proteinExistence type="predicted"/>